<dbReference type="EMBL" id="LDPG01000007">
    <property type="protein sequence ID" value="KLV18271.1"/>
    <property type="molecule type" value="Genomic_DNA"/>
</dbReference>
<dbReference type="AlphaFoldDB" id="A0A0J1HX14"/>
<dbReference type="Proteomes" id="UP000035904">
    <property type="component" value="Unassembled WGS sequence"/>
</dbReference>
<proteinExistence type="predicted"/>
<sequence length="152" mass="17617">MEVINSTTTATLLDISKNEGNYLTLSPSIKVDTFSEKANTINKWLREDVFHTQILSNAAAKTFIKEINNSISNTHYHLKLQKDKSNLLLKITQNIYLHIECFQGEVKKPLNIWLEGIIINQQTSKKDYKTLVNWITKTIKKCKDTEFLIKQF</sequence>
<accession>A0A0J1HX14</accession>
<gene>
    <name evidence="1" type="ORF">ABW01_12870</name>
</gene>
<protein>
    <submittedName>
        <fullName evidence="1">Uncharacterized protein</fullName>
    </submittedName>
</protein>
<evidence type="ECO:0000313" key="2">
    <source>
        <dbReference type="Proteomes" id="UP000035904"/>
    </source>
</evidence>
<organism evidence="1 2">
    <name type="scientific">Bacillus anthracis</name>
    <name type="common">anthrax bacterium</name>
    <dbReference type="NCBI Taxonomy" id="1392"/>
    <lineage>
        <taxon>Bacteria</taxon>
        <taxon>Bacillati</taxon>
        <taxon>Bacillota</taxon>
        <taxon>Bacilli</taxon>
        <taxon>Bacillales</taxon>
        <taxon>Bacillaceae</taxon>
        <taxon>Bacillus</taxon>
        <taxon>Bacillus cereus group</taxon>
    </lineage>
</organism>
<name>A0A0J1HX14_BACAN</name>
<dbReference type="PATRIC" id="fig|1392.242.peg.5594"/>
<reference evidence="1 2" key="1">
    <citation type="submission" date="2015-05" db="EMBL/GenBank/DDBJ databases">
        <title>Whole genome sequence and identification of bacterial endophytes from Costus igneus.</title>
        <authorList>
            <person name="Lee Y.P."/>
            <person name="Gan H.M."/>
            <person name="Eng W."/>
            <person name="Wheatley M.S."/>
            <person name="Caraballo A."/>
            <person name="Polter S."/>
            <person name="Savka M.A."/>
            <person name="Hudson A.O."/>
        </authorList>
    </citation>
    <scope>NUCLEOTIDE SEQUENCE [LARGE SCALE GENOMIC DNA]</scope>
    <source>
        <strain evidence="1 2">RIT375</strain>
    </source>
</reference>
<comment type="caution">
    <text evidence="1">The sequence shown here is derived from an EMBL/GenBank/DDBJ whole genome shotgun (WGS) entry which is preliminary data.</text>
</comment>
<evidence type="ECO:0000313" key="1">
    <source>
        <dbReference type="EMBL" id="KLV18271.1"/>
    </source>
</evidence>
<dbReference type="RefSeq" id="WP_016121578.1">
    <property type="nucleotide sequence ID" value="NZ_LDPG01000007.1"/>
</dbReference>